<keyword evidence="2" id="KW-1185">Reference proteome</keyword>
<gene>
    <name evidence="1" type="ORF">RG963_09085</name>
</gene>
<sequence>MGMSDPISVRDLVIESQRFSKPNPYEIFLGAYFNDEAPNRTIWYTGRSFLSLPDSKIAEITNVKNVCDYFMKLSICDARGDILAGPVWLEPNESTGEFNMHNADANWGAYGPESGTFTGKDLKLKIGISWKISD</sequence>
<dbReference type="RefSeq" id="WP_310575947.1">
    <property type="nucleotide sequence ID" value="NZ_JAVKPK010000031.1"/>
</dbReference>
<accession>A0ABU2D267</accession>
<evidence type="ECO:0000313" key="2">
    <source>
        <dbReference type="Proteomes" id="UP001246244"/>
    </source>
</evidence>
<organism evidence="1 2">
    <name type="scientific">Methanosarcina baikalica</name>
    <dbReference type="NCBI Taxonomy" id="3073890"/>
    <lineage>
        <taxon>Archaea</taxon>
        <taxon>Methanobacteriati</taxon>
        <taxon>Methanobacteriota</taxon>
        <taxon>Stenosarchaea group</taxon>
        <taxon>Methanomicrobia</taxon>
        <taxon>Methanosarcinales</taxon>
        <taxon>Methanosarcinaceae</taxon>
        <taxon>Methanosarcina</taxon>
    </lineage>
</organism>
<evidence type="ECO:0000313" key="1">
    <source>
        <dbReference type="EMBL" id="MDR7665922.1"/>
    </source>
</evidence>
<reference evidence="2" key="1">
    <citation type="submission" date="2023-07" db="EMBL/GenBank/DDBJ databases">
        <title>Whole-genome sequencing of a new Methanosarcina sp. Z-7115.</title>
        <authorList>
            <person name="Zhilina T.N."/>
            <person name="Merkel A.Y."/>
        </authorList>
    </citation>
    <scope>NUCLEOTIDE SEQUENCE [LARGE SCALE GENOMIC DNA]</scope>
    <source>
        <strain evidence="2">Z-7115</strain>
    </source>
</reference>
<proteinExistence type="predicted"/>
<dbReference type="EMBL" id="JAVKPK010000031">
    <property type="protein sequence ID" value="MDR7665922.1"/>
    <property type="molecule type" value="Genomic_DNA"/>
</dbReference>
<protein>
    <submittedName>
        <fullName evidence="1">Uncharacterized protein</fullName>
    </submittedName>
</protein>
<dbReference type="Proteomes" id="UP001246244">
    <property type="component" value="Unassembled WGS sequence"/>
</dbReference>
<comment type="caution">
    <text evidence="1">The sequence shown here is derived from an EMBL/GenBank/DDBJ whole genome shotgun (WGS) entry which is preliminary data.</text>
</comment>
<name>A0ABU2D267_9EURY</name>